<dbReference type="Gene3D" id="3.90.25.10">
    <property type="entry name" value="UDP-galactose 4-epimerase, domain 1"/>
    <property type="match status" value="1"/>
</dbReference>
<comment type="similarity">
    <text evidence="1">Belongs to the NmrA-type oxidoreductase family.</text>
</comment>
<protein>
    <recommendedName>
        <fullName evidence="3">NmrA-like domain-containing protein</fullName>
    </recommendedName>
</protein>
<dbReference type="PANTHER" id="PTHR42748">
    <property type="entry name" value="NITROGEN METABOLITE REPRESSION PROTEIN NMRA FAMILY MEMBER"/>
    <property type="match status" value="1"/>
</dbReference>
<dbReference type="SUPFAM" id="SSF51735">
    <property type="entry name" value="NAD(P)-binding Rossmann-fold domains"/>
    <property type="match status" value="1"/>
</dbReference>
<evidence type="ECO:0000256" key="1">
    <source>
        <dbReference type="ARBA" id="ARBA00006328"/>
    </source>
</evidence>
<sequence>MEINKVVVFGGTGAQAGPIVRALSKTGQFQVTVPTRSTHSTAAQALSELPNTTLLEATYTTEEGLRASFAGQDACYFIINSFDIREADEYFWTIRAYEIAAQSGLKLFVYSGAQNRLKDLGYDERYRNSHNMVKGHLCDWLRNQDSDVLPFTVLYGGVYLEMAASLLCPIKQGETYVFAAPVHESSIIPLTPLNNYGATGTWIFQNPTKAKGRFIDAGAIPSSWPQIVNAFKKTTGKEARFQTLTQDEWFAAAKSKGINPEAKLPHGVPQDDPATFTFRKTFGAWWNIWRDNTREYELKIRGGEHAEPGVQGRIESLEEWMEKTGYQGEYNEPTKMRRDMAAN</sequence>
<proteinExistence type="inferred from homology"/>
<evidence type="ECO:0000256" key="2">
    <source>
        <dbReference type="ARBA" id="ARBA00022857"/>
    </source>
</evidence>
<evidence type="ECO:0000313" key="4">
    <source>
        <dbReference type="EMBL" id="KAK4494264.1"/>
    </source>
</evidence>
<keyword evidence="2" id="KW-0521">NADP</keyword>
<organism evidence="4 5">
    <name type="scientific">Zasmidium cellare</name>
    <name type="common">Wine cellar mold</name>
    <name type="synonym">Racodium cellare</name>
    <dbReference type="NCBI Taxonomy" id="395010"/>
    <lineage>
        <taxon>Eukaryota</taxon>
        <taxon>Fungi</taxon>
        <taxon>Dikarya</taxon>
        <taxon>Ascomycota</taxon>
        <taxon>Pezizomycotina</taxon>
        <taxon>Dothideomycetes</taxon>
        <taxon>Dothideomycetidae</taxon>
        <taxon>Mycosphaerellales</taxon>
        <taxon>Mycosphaerellaceae</taxon>
        <taxon>Zasmidium</taxon>
    </lineage>
</organism>
<gene>
    <name evidence="4" type="ORF">PRZ48_014562</name>
</gene>
<dbReference type="InterPro" id="IPR051164">
    <property type="entry name" value="NmrA-like_oxidored"/>
</dbReference>
<dbReference type="InterPro" id="IPR036291">
    <property type="entry name" value="NAD(P)-bd_dom_sf"/>
</dbReference>
<feature type="domain" description="NmrA-like" evidence="3">
    <location>
        <begin position="4"/>
        <end position="248"/>
    </location>
</feature>
<dbReference type="InterPro" id="IPR008030">
    <property type="entry name" value="NmrA-like"/>
</dbReference>
<accession>A0ABR0DYU2</accession>
<dbReference type="Pfam" id="PF05368">
    <property type="entry name" value="NmrA"/>
    <property type="match status" value="1"/>
</dbReference>
<dbReference type="EMBL" id="JAXOVC010000014">
    <property type="protein sequence ID" value="KAK4494264.1"/>
    <property type="molecule type" value="Genomic_DNA"/>
</dbReference>
<reference evidence="4 5" key="1">
    <citation type="journal article" date="2023" name="G3 (Bethesda)">
        <title>A chromosome-level genome assembly of Zasmidium syzygii isolated from banana leaves.</title>
        <authorList>
            <person name="van Westerhoven A.C."/>
            <person name="Mehrabi R."/>
            <person name="Talebi R."/>
            <person name="Steentjes M.B.F."/>
            <person name="Corcolon B."/>
            <person name="Chong P.A."/>
            <person name="Kema G.H.J."/>
            <person name="Seidl M.F."/>
        </authorList>
    </citation>
    <scope>NUCLEOTIDE SEQUENCE [LARGE SCALE GENOMIC DNA]</scope>
    <source>
        <strain evidence="4 5">P124</strain>
    </source>
</reference>
<name>A0ABR0DYU2_ZASCE</name>
<evidence type="ECO:0000259" key="3">
    <source>
        <dbReference type="Pfam" id="PF05368"/>
    </source>
</evidence>
<dbReference type="Proteomes" id="UP001305779">
    <property type="component" value="Unassembled WGS sequence"/>
</dbReference>
<evidence type="ECO:0000313" key="5">
    <source>
        <dbReference type="Proteomes" id="UP001305779"/>
    </source>
</evidence>
<comment type="caution">
    <text evidence="4">The sequence shown here is derived from an EMBL/GenBank/DDBJ whole genome shotgun (WGS) entry which is preliminary data.</text>
</comment>
<dbReference type="PANTHER" id="PTHR42748:SF14">
    <property type="entry name" value="SNOAL-LIKE DOMAIN-CONTAINING PROTEIN"/>
    <property type="match status" value="1"/>
</dbReference>
<dbReference type="Gene3D" id="3.40.50.720">
    <property type="entry name" value="NAD(P)-binding Rossmann-like Domain"/>
    <property type="match status" value="1"/>
</dbReference>
<keyword evidence="5" id="KW-1185">Reference proteome</keyword>